<name>A0A4C1W097_EUMVA</name>
<proteinExistence type="predicted"/>
<dbReference type="Proteomes" id="UP000299102">
    <property type="component" value="Unassembled WGS sequence"/>
</dbReference>
<protein>
    <submittedName>
        <fullName evidence="2">Uncharacterized protein</fullName>
    </submittedName>
</protein>
<keyword evidence="3" id="KW-1185">Reference proteome</keyword>
<evidence type="ECO:0000256" key="1">
    <source>
        <dbReference type="SAM" id="MobiDB-lite"/>
    </source>
</evidence>
<gene>
    <name evidence="2" type="ORF">EVAR_84437_1</name>
</gene>
<dbReference type="AlphaFoldDB" id="A0A4C1W097"/>
<evidence type="ECO:0000313" key="2">
    <source>
        <dbReference type="EMBL" id="GBP44946.1"/>
    </source>
</evidence>
<feature type="region of interest" description="Disordered" evidence="1">
    <location>
        <begin position="1"/>
        <end position="22"/>
    </location>
</feature>
<sequence length="106" mass="11330">MKAEGSGRMAAIPGEVTGGAGADSPPICNLSRPARPPLHHSTCVRGRVHACVGACVYMYVRVSKHVTNSAQTIGARGDLLLLLIYRQQKKVISLEAVAHLLREKIC</sequence>
<organism evidence="2 3">
    <name type="scientific">Eumeta variegata</name>
    <name type="common">Bagworm moth</name>
    <name type="synonym">Eumeta japonica</name>
    <dbReference type="NCBI Taxonomy" id="151549"/>
    <lineage>
        <taxon>Eukaryota</taxon>
        <taxon>Metazoa</taxon>
        <taxon>Ecdysozoa</taxon>
        <taxon>Arthropoda</taxon>
        <taxon>Hexapoda</taxon>
        <taxon>Insecta</taxon>
        <taxon>Pterygota</taxon>
        <taxon>Neoptera</taxon>
        <taxon>Endopterygota</taxon>
        <taxon>Lepidoptera</taxon>
        <taxon>Glossata</taxon>
        <taxon>Ditrysia</taxon>
        <taxon>Tineoidea</taxon>
        <taxon>Psychidae</taxon>
        <taxon>Oiketicinae</taxon>
        <taxon>Eumeta</taxon>
    </lineage>
</organism>
<comment type="caution">
    <text evidence="2">The sequence shown here is derived from an EMBL/GenBank/DDBJ whole genome shotgun (WGS) entry which is preliminary data.</text>
</comment>
<accession>A0A4C1W097</accession>
<reference evidence="2 3" key="1">
    <citation type="journal article" date="2019" name="Commun. Biol.">
        <title>The bagworm genome reveals a unique fibroin gene that provides high tensile strength.</title>
        <authorList>
            <person name="Kono N."/>
            <person name="Nakamura H."/>
            <person name="Ohtoshi R."/>
            <person name="Tomita M."/>
            <person name="Numata K."/>
            <person name="Arakawa K."/>
        </authorList>
    </citation>
    <scope>NUCLEOTIDE SEQUENCE [LARGE SCALE GENOMIC DNA]</scope>
</reference>
<evidence type="ECO:0000313" key="3">
    <source>
        <dbReference type="Proteomes" id="UP000299102"/>
    </source>
</evidence>
<dbReference type="EMBL" id="BGZK01000461">
    <property type="protein sequence ID" value="GBP44946.1"/>
    <property type="molecule type" value="Genomic_DNA"/>
</dbReference>